<evidence type="ECO:0000313" key="3">
    <source>
        <dbReference type="Proteomes" id="UP001172159"/>
    </source>
</evidence>
<evidence type="ECO:0000313" key="2">
    <source>
        <dbReference type="EMBL" id="KAK0714404.1"/>
    </source>
</evidence>
<keyword evidence="1" id="KW-0812">Transmembrane</keyword>
<comment type="caution">
    <text evidence="2">The sequence shown here is derived from an EMBL/GenBank/DDBJ whole genome shotgun (WGS) entry which is preliminary data.</text>
</comment>
<keyword evidence="3" id="KW-1185">Reference proteome</keyword>
<gene>
    <name evidence="2" type="ORF">B0T21DRAFT_387114</name>
</gene>
<feature type="transmembrane region" description="Helical" evidence="1">
    <location>
        <begin position="261"/>
        <end position="279"/>
    </location>
</feature>
<dbReference type="EMBL" id="JAUKTV010000015">
    <property type="protein sequence ID" value="KAK0714404.1"/>
    <property type="molecule type" value="Genomic_DNA"/>
</dbReference>
<proteinExistence type="predicted"/>
<sequence length="388" mass="42775">MDRNQPPPCFHLPSISRTTGFIPVGLFPRLGVQGTLADLLQHGADFLDRASSVSELRQTVWGGSIFPCANGAASNILATYALRHIPLEQISDKKETPKMDFRRSQTLHVLHCTGPAASSPSRVFPYYIPFILEVLTLLCILGVCTVMVLFGLYGTAAALFICVLFFASKQLTRVDRPAGYLRNNEGDAPGCMLVALHENASTWYLYIGSRAVIDSLLNKTMIESITSRLGENALLAHFWRILAAGQLVAMTYVAAQKGWDGVALLALVVVAWVFDWVVYSDDKLAETWLRHERVDIKARSFQFSGRTSMLGAIQVLSKSSVTSWMDGILAPSPRRDSLLSELGIPQPELEKALSTRDREWVDLHKSLVWRAVETINKSSNAGIPVKGS</sequence>
<protein>
    <submittedName>
        <fullName evidence="2">Uncharacterized protein</fullName>
    </submittedName>
</protein>
<feature type="transmembrane region" description="Helical" evidence="1">
    <location>
        <begin position="149"/>
        <end position="167"/>
    </location>
</feature>
<feature type="transmembrane region" description="Helical" evidence="1">
    <location>
        <begin position="234"/>
        <end position="255"/>
    </location>
</feature>
<dbReference type="Proteomes" id="UP001172159">
    <property type="component" value="Unassembled WGS sequence"/>
</dbReference>
<name>A0AA40AEH7_9PEZI</name>
<evidence type="ECO:0000256" key="1">
    <source>
        <dbReference type="SAM" id="Phobius"/>
    </source>
</evidence>
<reference evidence="2" key="1">
    <citation type="submission" date="2023-06" db="EMBL/GenBank/DDBJ databases">
        <title>Genome-scale phylogeny and comparative genomics of the fungal order Sordariales.</title>
        <authorList>
            <consortium name="Lawrence Berkeley National Laboratory"/>
            <person name="Hensen N."/>
            <person name="Bonometti L."/>
            <person name="Westerberg I."/>
            <person name="Brannstrom I.O."/>
            <person name="Guillou S."/>
            <person name="Cros-Aarteil S."/>
            <person name="Calhoun S."/>
            <person name="Haridas S."/>
            <person name="Kuo A."/>
            <person name="Mondo S."/>
            <person name="Pangilinan J."/>
            <person name="Riley R."/>
            <person name="Labutti K."/>
            <person name="Andreopoulos B."/>
            <person name="Lipzen A."/>
            <person name="Chen C."/>
            <person name="Yanf M."/>
            <person name="Daum C."/>
            <person name="Ng V."/>
            <person name="Clum A."/>
            <person name="Steindorff A."/>
            <person name="Ohm R."/>
            <person name="Martin F."/>
            <person name="Silar P."/>
            <person name="Natvig D."/>
            <person name="Lalanne C."/>
            <person name="Gautier V."/>
            <person name="Ament-Velasquez S.L."/>
            <person name="Kruys A."/>
            <person name="Hutchinson M.I."/>
            <person name="Powell A.J."/>
            <person name="Barry K."/>
            <person name="Miller A.N."/>
            <person name="Grigoriev I.V."/>
            <person name="Debuchy R."/>
            <person name="Gladieux P."/>
            <person name="Thoren M.H."/>
            <person name="Johannesson H."/>
        </authorList>
    </citation>
    <scope>NUCLEOTIDE SEQUENCE</scope>
    <source>
        <strain evidence="2">CBS 540.89</strain>
    </source>
</reference>
<keyword evidence="1" id="KW-0472">Membrane</keyword>
<keyword evidence="1" id="KW-1133">Transmembrane helix</keyword>
<organism evidence="2 3">
    <name type="scientific">Apiosordaria backusii</name>
    <dbReference type="NCBI Taxonomy" id="314023"/>
    <lineage>
        <taxon>Eukaryota</taxon>
        <taxon>Fungi</taxon>
        <taxon>Dikarya</taxon>
        <taxon>Ascomycota</taxon>
        <taxon>Pezizomycotina</taxon>
        <taxon>Sordariomycetes</taxon>
        <taxon>Sordariomycetidae</taxon>
        <taxon>Sordariales</taxon>
        <taxon>Lasiosphaeriaceae</taxon>
        <taxon>Apiosordaria</taxon>
    </lineage>
</organism>
<dbReference type="AlphaFoldDB" id="A0AA40AEH7"/>
<accession>A0AA40AEH7</accession>